<evidence type="ECO:0000256" key="1">
    <source>
        <dbReference type="SAM" id="MobiDB-lite"/>
    </source>
</evidence>
<evidence type="ECO:0000313" key="4">
    <source>
        <dbReference type="RefSeq" id="XP_016040841.2"/>
    </source>
</evidence>
<dbReference type="CDD" id="cd09851">
    <property type="entry name" value="HTLV-1-like_HR1-HR2"/>
    <property type="match status" value="1"/>
</dbReference>
<name>A0A1S3W391_ERIEU</name>
<dbReference type="Proteomes" id="UP001652624">
    <property type="component" value="Chromosome 2"/>
</dbReference>
<dbReference type="GeneID" id="107522190"/>
<keyword evidence="2" id="KW-0812">Transmembrane</keyword>
<feature type="transmembrane region" description="Helical" evidence="2">
    <location>
        <begin position="421"/>
        <end position="445"/>
    </location>
</feature>
<dbReference type="Gene3D" id="1.10.287.210">
    <property type="match status" value="1"/>
</dbReference>
<dbReference type="RefSeq" id="XP_016040841.2">
    <property type="nucleotide sequence ID" value="XM_016185355.2"/>
</dbReference>
<evidence type="ECO:0000256" key="2">
    <source>
        <dbReference type="SAM" id="Phobius"/>
    </source>
</evidence>
<keyword evidence="2" id="KW-1133">Transmembrane helix</keyword>
<dbReference type="SUPFAM" id="SSF58069">
    <property type="entry name" value="Virus ectodomain"/>
    <property type="match status" value="1"/>
</dbReference>
<dbReference type="OrthoDB" id="9838483at2759"/>
<dbReference type="SUPFAM" id="SSF49830">
    <property type="entry name" value="ENV polyprotein, receptor-binding domain"/>
    <property type="match status" value="1"/>
</dbReference>
<protein>
    <submittedName>
        <fullName evidence="4">Endogenous retrovirus group S71 member 1 Env polyprotein-like</fullName>
    </submittedName>
</protein>
<feature type="region of interest" description="Disordered" evidence="1">
    <location>
        <begin position="197"/>
        <end position="228"/>
    </location>
</feature>
<organism evidence="3 4">
    <name type="scientific">Erinaceus europaeus</name>
    <name type="common">Western European hedgehog</name>
    <dbReference type="NCBI Taxonomy" id="9365"/>
    <lineage>
        <taxon>Eukaryota</taxon>
        <taxon>Metazoa</taxon>
        <taxon>Chordata</taxon>
        <taxon>Craniata</taxon>
        <taxon>Vertebrata</taxon>
        <taxon>Euteleostomi</taxon>
        <taxon>Mammalia</taxon>
        <taxon>Eutheria</taxon>
        <taxon>Laurasiatheria</taxon>
        <taxon>Eulipotyphla</taxon>
        <taxon>Erinaceidae</taxon>
        <taxon>Erinaceinae</taxon>
        <taxon>Erinaceus</taxon>
    </lineage>
</organism>
<dbReference type="PANTHER" id="PTHR10424">
    <property type="entry name" value="VIRAL ENVELOPE PROTEIN"/>
    <property type="match status" value="1"/>
</dbReference>
<dbReference type="PANTHER" id="PTHR10424:SF72">
    <property type="entry name" value="BC035947 PROTEIN-RELATED"/>
    <property type="match status" value="1"/>
</dbReference>
<gene>
    <name evidence="4" type="primary">LOC107522190</name>
</gene>
<reference evidence="4" key="2">
    <citation type="submission" date="2025-08" db="UniProtKB">
        <authorList>
            <consortium name="RefSeq"/>
        </authorList>
    </citation>
    <scope>IDENTIFICATION</scope>
</reference>
<dbReference type="InParanoid" id="A0A1S3W391"/>
<sequence length="627" mass="69459">MNADERVILEYFTSGQPIFVFDLCDLFSSSWSGRNDSSQITNNEGCSTIDREHHLRDRPLSVCAQRPWSQPPRVTGSHGREYIQPQCYTISPARNAAPHIADTYIELQRIHQNDDSNSHRREPHLGGSCTIGDCNPLSIKVKTWYDADLWTKGKTWGMVVDFTGQNPSTFFTIQLEVQPWSQNPIGPLRPILLGQDPRVTSSPPTVAEAGENQSSPEPTGIVGQGANIPPEVPPRVKTLVRSVELMYNLLNDSAPNVTHDCWLCLHPEPPYYIGVAAIAEIGSSKGNIKKLTLSSGNSNGPECRWGTQPHMTLEDIQGRGTCIITINYKLHLSPFQGNCNNTIRVSKTQEWAVLLKAPEGTWWACTSGMAPCISSYGLPKESLCVLVHILPHVYYAHGGAGWGHLERQEGHYLRPRRQKRALVLVPLLAGAAIVGSLAVGATALAKESTIVQLDQAVNKDLMTLEGSIEALEGSLTSLAEMVLQNRRGLDLIFLKQGGLCVALNEACCFYANHSGLIKKTLSEVKARIEDRAQKWKELSEDNWFTGWFSNLFASWPTWVKTLISTIAGPMIALLLIITLGPCLWKTLVSMIQRRIGKTMLLKTYVETGGYIDYDTEEEREGEEESSI</sequence>
<accession>A0A1S3W391</accession>
<dbReference type="InterPro" id="IPR008981">
    <property type="entry name" value="FMuLV_rcpt-bd"/>
</dbReference>
<dbReference type="Gene3D" id="3.90.310.10">
    <property type="entry name" value="ENV polyprotein, receptor-binding domain"/>
    <property type="match status" value="1"/>
</dbReference>
<reference evidence="3" key="1">
    <citation type="submission" date="2025-05" db="UniProtKB">
        <authorList>
            <consortium name="RefSeq"/>
        </authorList>
    </citation>
    <scope>NUCLEOTIDE SEQUENCE [LARGE SCALE GENOMIC DNA]</scope>
</reference>
<feature type="transmembrane region" description="Helical" evidence="2">
    <location>
        <begin position="562"/>
        <end position="584"/>
    </location>
</feature>
<dbReference type="AlphaFoldDB" id="A0A1S3W391"/>
<proteinExistence type="predicted"/>
<dbReference type="InterPro" id="IPR018154">
    <property type="entry name" value="TLV/ENV_coat_polyprotein"/>
</dbReference>
<keyword evidence="2" id="KW-0472">Membrane</keyword>
<keyword evidence="3" id="KW-1185">Reference proteome</keyword>
<evidence type="ECO:0000313" key="3">
    <source>
        <dbReference type="Proteomes" id="UP001652624"/>
    </source>
</evidence>
<dbReference type="Pfam" id="PF00429">
    <property type="entry name" value="TLV_coat"/>
    <property type="match status" value="1"/>
</dbReference>